<dbReference type="EMBL" id="GBXM01061226">
    <property type="protein sequence ID" value="JAH47351.1"/>
    <property type="molecule type" value="Transcribed_RNA"/>
</dbReference>
<dbReference type="AlphaFoldDB" id="A0A0E9T1A3"/>
<organism evidence="1">
    <name type="scientific">Anguilla anguilla</name>
    <name type="common">European freshwater eel</name>
    <name type="synonym">Muraena anguilla</name>
    <dbReference type="NCBI Taxonomy" id="7936"/>
    <lineage>
        <taxon>Eukaryota</taxon>
        <taxon>Metazoa</taxon>
        <taxon>Chordata</taxon>
        <taxon>Craniata</taxon>
        <taxon>Vertebrata</taxon>
        <taxon>Euteleostomi</taxon>
        <taxon>Actinopterygii</taxon>
        <taxon>Neopterygii</taxon>
        <taxon>Teleostei</taxon>
        <taxon>Anguilliformes</taxon>
        <taxon>Anguillidae</taxon>
        <taxon>Anguilla</taxon>
    </lineage>
</organism>
<accession>A0A0E9T1A3</accession>
<reference evidence="1" key="2">
    <citation type="journal article" date="2015" name="Fish Shellfish Immunol.">
        <title>Early steps in the European eel (Anguilla anguilla)-Vibrio vulnificus interaction in the gills: Role of the RtxA13 toxin.</title>
        <authorList>
            <person name="Callol A."/>
            <person name="Pajuelo D."/>
            <person name="Ebbesson L."/>
            <person name="Teles M."/>
            <person name="MacKenzie S."/>
            <person name="Amaro C."/>
        </authorList>
    </citation>
    <scope>NUCLEOTIDE SEQUENCE</scope>
</reference>
<name>A0A0E9T1A3_ANGAN</name>
<evidence type="ECO:0000313" key="1">
    <source>
        <dbReference type="EMBL" id="JAH47351.1"/>
    </source>
</evidence>
<sequence>MFATHNRRLGGLMPVVLLT</sequence>
<protein>
    <submittedName>
        <fullName evidence="1">Uncharacterized protein</fullName>
    </submittedName>
</protein>
<proteinExistence type="predicted"/>
<reference evidence="1" key="1">
    <citation type="submission" date="2014-11" db="EMBL/GenBank/DDBJ databases">
        <authorList>
            <person name="Amaro Gonzalez C."/>
        </authorList>
    </citation>
    <scope>NUCLEOTIDE SEQUENCE</scope>
</reference>